<keyword evidence="1" id="KW-0472">Membrane</keyword>
<dbReference type="EMBL" id="CACRSW010000012">
    <property type="protein sequence ID" value="VYS95251.1"/>
    <property type="molecule type" value="Genomic_DNA"/>
</dbReference>
<gene>
    <name evidence="2" type="ORF">AVLFYP127_00351</name>
</gene>
<accession>A0A6N2SSR6</accession>
<evidence type="ECO:0000313" key="2">
    <source>
        <dbReference type="EMBL" id="VYS95251.1"/>
    </source>
</evidence>
<keyword evidence="1" id="KW-0812">Transmembrane</keyword>
<dbReference type="RefSeq" id="WP_156328912.1">
    <property type="nucleotide sequence ID" value="NZ_CACRSW010000012.1"/>
</dbReference>
<feature type="transmembrane region" description="Helical" evidence="1">
    <location>
        <begin position="36"/>
        <end position="58"/>
    </location>
</feature>
<feature type="transmembrane region" description="Helical" evidence="1">
    <location>
        <begin position="169"/>
        <end position="190"/>
    </location>
</feature>
<proteinExistence type="predicted"/>
<dbReference type="AlphaFoldDB" id="A0A6N2SSR6"/>
<feature type="transmembrane region" description="Helical" evidence="1">
    <location>
        <begin position="196"/>
        <end position="214"/>
    </location>
</feature>
<sequence>MKREYSYGSVILVEIIVAVFAFVLNRIFGSNADESIIYNLLSSVITWLGSFIIASGLINNRKGSVGDYLNQLQRLDKKAIIVNLILIVITIVLTFSFGKIGVFDVESKKFNLLSLSVLGTLLLGILSIFTSYANHIVSDPRNKDQSIMDALKSVFAIGIKLFGKTISLYLLYIVLPIILIFGIIVGIVVGTSSPEAGIGIIMLGGGILGLYYILISPLVSARLSDNYLNFTGDIDQEIEKDNPENNNEFTITRNI</sequence>
<keyword evidence="1" id="KW-1133">Transmembrane helix</keyword>
<organism evidence="2">
    <name type="scientific">Anaerococcus vaginalis</name>
    <dbReference type="NCBI Taxonomy" id="33037"/>
    <lineage>
        <taxon>Bacteria</taxon>
        <taxon>Bacillati</taxon>
        <taxon>Bacillota</taxon>
        <taxon>Tissierellia</taxon>
        <taxon>Tissierellales</taxon>
        <taxon>Peptoniphilaceae</taxon>
        <taxon>Anaerococcus</taxon>
    </lineage>
</organism>
<feature type="transmembrane region" description="Helical" evidence="1">
    <location>
        <begin position="79"/>
        <end position="98"/>
    </location>
</feature>
<reference evidence="2" key="1">
    <citation type="submission" date="2019-11" db="EMBL/GenBank/DDBJ databases">
        <authorList>
            <person name="Feng L."/>
        </authorList>
    </citation>
    <scope>NUCLEOTIDE SEQUENCE</scope>
    <source>
        <strain evidence="2">AvaginalisLFYP127</strain>
    </source>
</reference>
<protein>
    <submittedName>
        <fullName evidence="2">Uncharacterized protein</fullName>
    </submittedName>
</protein>
<evidence type="ECO:0000256" key="1">
    <source>
        <dbReference type="SAM" id="Phobius"/>
    </source>
</evidence>
<name>A0A6N2SSR6_9FIRM</name>
<feature type="transmembrane region" description="Helical" evidence="1">
    <location>
        <begin position="110"/>
        <end position="133"/>
    </location>
</feature>
<feature type="transmembrane region" description="Helical" evidence="1">
    <location>
        <begin position="7"/>
        <end position="24"/>
    </location>
</feature>